<evidence type="ECO:0000256" key="1">
    <source>
        <dbReference type="SAM" id="Phobius"/>
    </source>
</evidence>
<name>A0A6J4NIT3_9BACT</name>
<proteinExistence type="predicted"/>
<keyword evidence="1" id="KW-1133">Transmembrane helix</keyword>
<keyword evidence="1" id="KW-0812">Transmembrane</keyword>
<dbReference type="EMBL" id="CADCUR010000064">
    <property type="protein sequence ID" value="CAA9388233.1"/>
    <property type="molecule type" value="Genomic_DNA"/>
</dbReference>
<dbReference type="AlphaFoldDB" id="A0A6J4NIT3"/>
<gene>
    <name evidence="2" type="ORF">AVDCRST_MAG74-814</name>
</gene>
<evidence type="ECO:0000313" key="2">
    <source>
        <dbReference type="EMBL" id="CAA9388233.1"/>
    </source>
</evidence>
<protein>
    <recommendedName>
        <fullName evidence="3">Transmembrane protein</fullName>
    </recommendedName>
</protein>
<accession>A0A6J4NIT3</accession>
<organism evidence="2">
    <name type="scientific">uncultured Pyrinomonadaceae bacterium</name>
    <dbReference type="NCBI Taxonomy" id="2283094"/>
    <lineage>
        <taxon>Bacteria</taxon>
        <taxon>Pseudomonadati</taxon>
        <taxon>Acidobacteriota</taxon>
        <taxon>Blastocatellia</taxon>
        <taxon>Blastocatellales</taxon>
        <taxon>Pyrinomonadaceae</taxon>
        <taxon>environmental samples</taxon>
    </lineage>
</organism>
<reference evidence="2" key="1">
    <citation type="submission" date="2020-02" db="EMBL/GenBank/DDBJ databases">
        <authorList>
            <person name="Meier V. D."/>
        </authorList>
    </citation>
    <scope>NUCLEOTIDE SEQUENCE</scope>
    <source>
        <strain evidence="2">AVDCRST_MAG74</strain>
    </source>
</reference>
<keyword evidence="1" id="KW-0472">Membrane</keyword>
<sequence length="86" mass="9982">MANVNVNENVSMKNRKTQNRISFLKKRQKIKPQDDAYTRSKSGILFAPGMFFRGSFFSFHVGIVLYSGIVLTNLNSEREKNFERFS</sequence>
<evidence type="ECO:0008006" key="3">
    <source>
        <dbReference type="Google" id="ProtNLM"/>
    </source>
</evidence>
<feature type="transmembrane region" description="Helical" evidence="1">
    <location>
        <begin position="56"/>
        <end position="74"/>
    </location>
</feature>